<comment type="similarity">
    <text evidence="2 8">Belongs to the 4-toluene sulfonate uptake permease (TSUP) (TC 2.A.102) family.</text>
</comment>
<dbReference type="GO" id="GO:0005886">
    <property type="term" value="C:plasma membrane"/>
    <property type="evidence" value="ECO:0007669"/>
    <property type="project" value="UniProtKB-SubCell"/>
</dbReference>
<dbReference type="Pfam" id="PF01925">
    <property type="entry name" value="TauE"/>
    <property type="match status" value="1"/>
</dbReference>
<sequence>MDFLLATLASLLAGFIDALVGGGGLILLPALFALFPEAAAATLLGSSKGAAFFGTATAARQYHKILPLPWKALLPAVFASMLGAFSGAWVVTLISPDFLRRLLPFLMLAVLIYTLLRGQMGQTHVPRYQGRQEQFIACIIGLTIGFYDGFFGPGTGSFFVFLFVRALGYDFLHATVCAKLLNLSTNFAALCLFGITGHIWWALVLPMALANITGALLGSTMALRYGSGFVRWIFIAVVSLLIVKTGADAFF</sequence>
<comment type="subcellular location">
    <subcellularLocation>
        <location evidence="1 8">Cell membrane</location>
        <topology evidence="1 8">Multi-pass membrane protein</topology>
    </subcellularLocation>
</comment>
<feature type="transmembrane region" description="Helical" evidence="8">
    <location>
        <begin position="229"/>
        <end position="247"/>
    </location>
</feature>
<dbReference type="EMBL" id="LSZO01000166">
    <property type="protein sequence ID" value="KXU37307.1"/>
    <property type="molecule type" value="Genomic_DNA"/>
</dbReference>
<organism evidence="9 10">
    <name type="scientific">Ventosimonas gracilis</name>
    <dbReference type="NCBI Taxonomy" id="1680762"/>
    <lineage>
        <taxon>Bacteria</taxon>
        <taxon>Pseudomonadati</taxon>
        <taxon>Pseudomonadota</taxon>
        <taxon>Gammaproteobacteria</taxon>
        <taxon>Pseudomonadales</taxon>
        <taxon>Ventosimonadaceae</taxon>
        <taxon>Ventosimonas</taxon>
    </lineage>
</organism>
<evidence type="ECO:0000256" key="3">
    <source>
        <dbReference type="ARBA" id="ARBA00022448"/>
    </source>
</evidence>
<dbReference type="RefSeq" id="WP_068390945.1">
    <property type="nucleotide sequence ID" value="NZ_LSZO01000166.1"/>
</dbReference>
<feature type="transmembrane region" description="Helical" evidence="8">
    <location>
        <begin position="72"/>
        <end position="92"/>
    </location>
</feature>
<dbReference type="InterPro" id="IPR052017">
    <property type="entry name" value="TSUP"/>
</dbReference>
<evidence type="ECO:0000313" key="10">
    <source>
        <dbReference type="Proteomes" id="UP000072660"/>
    </source>
</evidence>
<keyword evidence="10" id="KW-1185">Reference proteome</keyword>
<dbReference type="AlphaFoldDB" id="A0A139SRY1"/>
<name>A0A139SRY1_9GAMM</name>
<accession>A0A139SRY1</accession>
<dbReference type="Proteomes" id="UP000072660">
    <property type="component" value="Unassembled WGS sequence"/>
</dbReference>
<proteinExistence type="inferred from homology"/>
<evidence type="ECO:0000256" key="5">
    <source>
        <dbReference type="ARBA" id="ARBA00022692"/>
    </source>
</evidence>
<evidence type="ECO:0000256" key="6">
    <source>
        <dbReference type="ARBA" id="ARBA00022989"/>
    </source>
</evidence>
<feature type="transmembrane region" description="Helical" evidence="8">
    <location>
        <begin position="136"/>
        <end position="167"/>
    </location>
</feature>
<dbReference type="PANTHER" id="PTHR30269">
    <property type="entry name" value="TRANSMEMBRANE PROTEIN YFCA"/>
    <property type="match status" value="1"/>
</dbReference>
<gene>
    <name evidence="9" type="ORF">AXE65_03690</name>
</gene>
<dbReference type="OrthoDB" id="554695at2"/>
<evidence type="ECO:0000256" key="1">
    <source>
        <dbReference type="ARBA" id="ARBA00004651"/>
    </source>
</evidence>
<keyword evidence="6 8" id="KW-1133">Transmembrane helix</keyword>
<keyword evidence="5 8" id="KW-0812">Transmembrane</keyword>
<evidence type="ECO:0000256" key="8">
    <source>
        <dbReference type="RuleBase" id="RU363041"/>
    </source>
</evidence>
<evidence type="ECO:0000256" key="4">
    <source>
        <dbReference type="ARBA" id="ARBA00022475"/>
    </source>
</evidence>
<protein>
    <recommendedName>
        <fullName evidence="8">Probable membrane transporter protein</fullName>
    </recommendedName>
</protein>
<feature type="transmembrane region" description="Helical" evidence="8">
    <location>
        <begin position="187"/>
        <end position="217"/>
    </location>
</feature>
<comment type="caution">
    <text evidence="9">The sequence shown here is derived from an EMBL/GenBank/DDBJ whole genome shotgun (WGS) entry which is preliminary data.</text>
</comment>
<keyword evidence="3" id="KW-0813">Transport</keyword>
<dbReference type="PANTHER" id="PTHR30269:SF0">
    <property type="entry name" value="MEMBRANE TRANSPORTER PROTEIN YFCA-RELATED"/>
    <property type="match status" value="1"/>
</dbReference>
<reference evidence="9 10" key="1">
    <citation type="submission" date="2016-02" db="EMBL/GenBank/DDBJ databases">
        <authorList>
            <person name="Wen L."/>
            <person name="He K."/>
            <person name="Yang H."/>
        </authorList>
    </citation>
    <scope>NUCLEOTIDE SEQUENCE [LARGE SCALE GENOMIC DNA]</scope>
    <source>
        <strain evidence="9 10">CV58</strain>
    </source>
</reference>
<feature type="transmembrane region" description="Helical" evidence="8">
    <location>
        <begin position="98"/>
        <end position="116"/>
    </location>
</feature>
<keyword evidence="4 8" id="KW-1003">Cell membrane</keyword>
<keyword evidence="7 8" id="KW-0472">Membrane</keyword>
<evidence type="ECO:0000256" key="7">
    <source>
        <dbReference type="ARBA" id="ARBA00023136"/>
    </source>
</evidence>
<evidence type="ECO:0000256" key="2">
    <source>
        <dbReference type="ARBA" id="ARBA00009142"/>
    </source>
</evidence>
<dbReference type="InterPro" id="IPR002781">
    <property type="entry name" value="TM_pro_TauE-like"/>
</dbReference>
<evidence type="ECO:0000313" key="9">
    <source>
        <dbReference type="EMBL" id="KXU37307.1"/>
    </source>
</evidence>